<dbReference type="EMBL" id="DWUX01000059">
    <property type="protein sequence ID" value="HJD38994.1"/>
    <property type="molecule type" value="Genomic_DNA"/>
</dbReference>
<dbReference type="InterPro" id="IPR029039">
    <property type="entry name" value="Flavoprotein-like_sf"/>
</dbReference>
<reference evidence="3" key="1">
    <citation type="journal article" date="2021" name="PeerJ">
        <title>Extensive microbial diversity within the chicken gut microbiome revealed by metagenomics and culture.</title>
        <authorList>
            <person name="Gilroy R."/>
            <person name="Ravi A."/>
            <person name="Getino M."/>
            <person name="Pursley I."/>
            <person name="Horton D.L."/>
            <person name="Alikhan N.F."/>
            <person name="Baker D."/>
            <person name="Gharbi K."/>
            <person name="Hall N."/>
            <person name="Watson M."/>
            <person name="Adriaenssens E.M."/>
            <person name="Foster-Nyarko E."/>
            <person name="Jarju S."/>
            <person name="Secka A."/>
            <person name="Antonio M."/>
            <person name="Oren A."/>
            <person name="Chaudhuri R.R."/>
            <person name="La Ragione R."/>
            <person name="Hildebrand F."/>
            <person name="Pallen M.J."/>
        </authorList>
    </citation>
    <scope>NUCLEOTIDE SEQUENCE</scope>
    <source>
        <strain evidence="3">ChiW19-6364</strain>
    </source>
</reference>
<gene>
    <name evidence="3" type="ORF">H9913_03115</name>
</gene>
<name>A0A9D2R5P6_9FIRM</name>
<evidence type="ECO:0000259" key="2">
    <source>
        <dbReference type="PROSITE" id="PS50902"/>
    </source>
</evidence>
<accession>A0A9D2R5P6</accession>
<dbReference type="GO" id="GO:0009055">
    <property type="term" value="F:electron transfer activity"/>
    <property type="evidence" value="ECO:0007669"/>
    <property type="project" value="InterPro"/>
</dbReference>
<sequence>MKISIIYASQTGNTEAAAEYIMDGILEKSPFMQVKMMDVTEDEVDLDFLEQSEAVIFGSPVYFTGMSWELKKWFDQSFRIKLNGKLGTVFVTANSLSGGTDTAIMDIIRHMLVKGMFVFSGEGSRSLGAFQIGAAVQAKELDKYEDQLEALGANVAEAVVAHLTSGNK</sequence>
<feature type="domain" description="Flavodoxin-like" evidence="2">
    <location>
        <begin position="3"/>
        <end position="156"/>
    </location>
</feature>
<dbReference type="Pfam" id="PF02525">
    <property type="entry name" value="Flavodoxin_2"/>
    <property type="match status" value="1"/>
</dbReference>
<proteinExistence type="predicted"/>
<dbReference type="SUPFAM" id="SSF52218">
    <property type="entry name" value="Flavoproteins"/>
    <property type="match status" value="1"/>
</dbReference>
<organism evidence="3 4">
    <name type="scientific">Candidatus Blautia stercoripullorum</name>
    <dbReference type="NCBI Taxonomy" id="2838502"/>
    <lineage>
        <taxon>Bacteria</taxon>
        <taxon>Bacillati</taxon>
        <taxon>Bacillota</taxon>
        <taxon>Clostridia</taxon>
        <taxon>Lachnospirales</taxon>
        <taxon>Lachnospiraceae</taxon>
        <taxon>Blautia</taxon>
    </lineage>
</organism>
<dbReference type="PROSITE" id="PS50902">
    <property type="entry name" value="FLAVODOXIN_LIKE"/>
    <property type="match status" value="1"/>
</dbReference>
<keyword evidence="1" id="KW-0175">Coiled coil</keyword>
<evidence type="ECO:0000313" key="4">
    <source>
        <dbReference type="Proteomes" id="UP000823850"/>
    </source>
</evidence>
<reference evidence="3" key="2">
    <citation type="submission" date="2021-04" db="EMBL/GenBank/DDBJ databases">
        <authorList>
            <person name="Gilroy R."/>
        </authorList>
    </citation>
    <scope>NUCLEOTIDE SEQUENCE</scope>
    <source>
        <strain evidence="3">ChiW19-6364</strain>
    </source>
</reference>
<comment type="caution">
    <text evidence="3">The sequence shown here is derived from an EMBL/GenBank/DDBJ whole genome shotgun (WGS) entry which is preliminary data.</text>
</comment>
<dbReference type="Gene3D" id="3.40.50.360">
    <property type="match status" value="1"/>
</dbReference>
<dbReference type="InterPro" id="IPR001226">
    <property type="entry name" value="Flavodoxin_CS"/>
</dbReference>
<dbReference type="InterPro" id="IPR008254">
    <property type="entry name" value="Flavodoxin/NO_synth"/>
</dbReference>
<evidence type="ECO:0000313" key="3">
    <source>
        <dbReference type="EMBL" id="HJD38994.1"/>
    </source>
</evidence>
<dbReference type="Proteomes" id="UP000823850">
    <property type="component" value="Unassembled WGS sequence"/>
</dbReference>
<evidence type="ECO:0000256" key="1">
    <source>
        <dbReference type="SAM" id="Coils"/>
    </source>
</evidence>
<dbReference type="GO" id="GO:0016651">
    <property type="term" value="F:oxidoreductase activity, acting on NAD(P)H"/>
    <property type="evidence" value="ECO:0007669"/>
    <property type="project" value="UniProtKB-ARBA"/>
</dbReference>
<protein>
    <submittedName>
        <fullName evidence="3">Flavodoxin family protein</fullName>
    </submittedName>
</protein>
<dbReference type="GO" id="GO:0010181">
    <property type="term" value="F:FMN binding"/>
    <property type="evidence" value="ECO:0007669"/>
    <property type="project" value="InterPro"/>
</dbReference>
<dbReference type="PROSITE" id="PS00201">
    <property type="entry name" value="FLAVODOXIN"/>
    <property type="match status" value="1"/>
</dbReference>
<dbReference type="InterPro" id="IPR003680">
    <property type="entry name" value="Flavodoxin_fold"/>
</dbReference>
<feature type="coiled-coil region" evidence="1">
    <location>
        <begin position="134"/>
        <end position="161"/>
    </location>
</feature>
<dbReference type="AlphaFoldDB" id="A0A9D2R5P6"/>